<protein>
    <submittedName>
        <fullName evidence="1">Uncharacterized protein</fullName>
    </submittedName>
</protein>
<dbReference type="AlphaFoldDB" id="A0A1E5L8R9"/>
<gene>
    <name evidence="1" type="ORF">BHU72_13185</name>
</gene>
<accession>A0A1E5L8R9</accession>
<proteinExistence type="predicted"/>
<dbReference type="Proteomes" id="UP000095255">
    <property type="component" value="Unassembled WGS sequence"/>
</dbReference>
<reference evidence="1 2" key="1">
    <citation type="submission" date="2016-09" db="EMBL/GenBank/DDBJ databases">
        <title>Desulfuribacillus arsenicus sp. nov., an obligately anaerobic, dissimilatory arsenic- and antimonate-reducing bacterium isolated from anoxic sediments.</title>
        <authorList>
            <person name="Abin C.A."/>
            <person name="Hollibaugh J.T."/>
        </authorList>
    </citation>
    <scope>NUCLEOTIDE SEQUENCE [LARGE SCALE GENOMIC DNA]</scope>
    <source>
        <strain evidence="1 2">MLFW-2</strain>
    </source>
</reference>
<dbReference type="EMBL" id="MJAT01000003">
    <property type="protein sequence ID" value="OEH86557.1"/>
    <property type="molecule type" value="Genomic_DNA"/>
</dbReference>
<sequence length="466" mass="53601">MTRVRITSEKAYLMGLIVGGGVFRNNNQMVINLPYRLWGRAKINPARAGQLASDILNRVRPLFERTYNMPVTFLLEPEWQIRSTTPLSNELITDMNAFGIIPNGKIIETGDLTTLRTFLNAELFKRNFIAGIADSIGSLNPNHRRFDSNFQIISFEFAAKNNYRLVFDVCQVLQEVNCYTDQLLWNHPNLHSSSNPYYKPWKKGYKVRVLIDSYVAAGSFLFQAKAEAANENLATQNTNHNALRCDEKGIDEHSIKTIHEGESSMWIPEEIRGLHFLHNKHICAVLGCQYAPIRELEQFVRRAEYWINPFPIYVRDTLQYVQEKINGSDVMRNRTYSSQPFSVRQLIQCSEEGQKLIWGNCEESGYPITQILQGLVWLIQRTNGDTNKTRITGNYLDYLHQELDAGLPNLVNILIERPDKLTPILIRNGSFAVIIGPNNPRVYRNLITRHDNLRISVREIQEGDLD</sequence>
<name>A0A1E5L8R9_9FIRM</name>
<dbReference type="STRING" id="1390249.BHU72_13185"/>
<evidence type="ECO:0000313" key="1">
    <source>
        <dbReference type="EMBL" id="OEH86557.1"/>
    </source>
</evidence>
<organism evidence="1 2">
    <name type="scientific">Desulfuribacillus stibiiarsenatis</name>
    <dbReference type="NCBI Taxonomy" id="1390249"/>
    <lineage>
        <taxon>Bacteria</taxon>
        <taxon>Bacillati</taxon>
        <taxon>Bacillota</taxon>
        <taxon>Desulfuribacillia</taxon>
        <taxon>Desulfuribacillales</taxon>
        <taxon>Desulfuribacillaceae</taxon>
        <taxon>Desulfuribacillus</taxon>
    </lineage>
</organism>
<keyword evidence="2" id="KW-1185">Reference proteome</keyword>
<evidence type="ECO:0000313" key="2">
    <source>
        <dbReference type="Proteomes" id="UP000095255"/>
    </source>
</evidence>
<comment type="caution">
    <text evidence="1">The sequence shown here is derived from an EMBL/GenBank/DDBJ whole genome shotgun (WGS) entry which is preliminary data.</text>
</comment>